<dbReference type="FunFam" id="3.40.50.300:FF:002615">
    <property type="entry name" value="ABC transporter"/>
    <property type="match status" value="1"/>
</dbReference>
<reference evidence="11" key="1">
    <citation type="submission" date="2023-02" db="EMBL/GenBank/DDBJ databases">
        <title>Genome of toxic invasive species Heracleum sosnowskyi carries increased number of genes despite the absence of recent whole-genome duplications.</title>
        <authorList>
            <person name="Schelkunov M."/>
            <person name="Shtratnikova V."/>
            <person name="Makarenko M."/>
            <person name="Klepikova A."/>
            <person name="Omelchenko D."/>
            <person name="Novikova G."/>
            <person name="Obukhova E."/>
            <person name="Bogdanov V."/>
            <person name="Penin A."/>
            <person name="Logacheva M."/>
        </authorList>
    </citation>
    <scope>NUCLEOTIDE SEQUENCE</scope>
    <source>
        <strain evidence="11">Hsosn_3</strain>
        <tissue evidence="11">Leaf</tissue>
    </source>
</reference>
<dbReference type="InterPro" id="IPR013581">
    <property type="entry name" value="PDR_assoc"/>
</dbReference>
<dbReference type="GO" id="GO:0005524">
    <property type="term" value="F:ATP binding"/>
    <property type="evidence" value="ECO:0007669"/>
    <property type="project" value="UniProtKB-KW"/>
</dbReference>
<evidence type="ECO:0000256" key="4">
    <source>
        <dbReference type="ARBA" id="ARBA00022692"/>
    </source>
</evidence>
<evidence type="ECO:0000256" key="3">
    <source>
        <dbReference type="ARBA" id="ARBA00022448"/>
    </source>
</evidence>
<keyword evidence="5" id="KW-0547">Nucleotide-binding</keyword>
<accession>A0AAD8NAX2</accession>
<evidence type="ECO:0000256" key="2">
    <source>
        <dbReference type="ARBA" id="ARBA00006012"/>
    </source>
</evidence>
<keyword evidence="6" id="KW-0067">ATP-binding</keyword>
<dbReference type="InterPro" id="IPR003439">
    <property type="entry name" value="ABC_transporter-like_ATP-bd"/>
</dbReference>
<evidence type="ECO:0000256" key="5">
    <source>
        <dbReference type="ARBA" id="ARBA00022741"/>
    </source>
</evidence>
<dbReference type="Pfam" id="PF00005">
    <property type="entry name" value="ABC_tran"/>
    <property type="match status" value="2"/>
</dbReference>
<keyword evidence="7 9" id="KW-1133">Transmembrane helix</keyword>
<evidence type="ECO:0000256" key="8">
    <source>
        <dbReference type="ARBA" id="ARBA00023136"/>
    </source>
</evidence>
<organism evidence="11 12">
    <name type="scientific">Heracleum sosnowskyi</name>
    <dbReference type="NCBI Taxonomy" id="360622"/>
    <lineage>
        <taxon>Eukaryota</taxon>
        <taxon>Viridiplantae</taxon>
        <taxon>Streptophyta</taxon>
        <taxon>Embryophyta</taxon>
        <taxon>Tracheophyta</taxon>
        <taxon>Spermatophyta</taxon>
        <taxon>Magnoliopsida</taxon>
        <taxon>eudicotyledons</taxon>
        <taxon>Gunneridae</taxon>
        <taxon>Pentapetalae</taxon>
        <taxon>asterids</taxon>
        <taxon>campanulids</taxon>
        <taxon>Apiales</taxon>
        <taxon>Apiaceae</taxon>
        <taxon>Apioideae</taxon>
        <taxon>apioid superclade</taxon>
        <taxon>Tordylieae</taxon>
        <taxon>Tordyliinae</taxon>
        <taxon>Heracleum</taxon>
    </lineage>
</organism>
<feature type="transmembrane region" description="Helical" evidence="9">
    <location>
        <begin position="489"/>
        <end position="512"/>
    </location>
</feature>
<dbReference type="PROSITE" id="PS50893">
    <property type="entry name" value="ABC_TRANSPORTER_2"/>
    <property type="match status" value="1"/>
</dbReference>
<feature type="transmembrane region" description="Helical" evidence="9">
    <location>
        <begin position="557"/>
        <end position="578"/>
    </location>
</feature>
<evidence type="ECO:0000313" key="12">
    <source>
        <dbReference type="Proteomes" id="UP001237642"/>
    </source>
</evidence>
<evidence type="ECO:0000313" key="11">
    <source>
        <dbReference type="EMBL" id="KAK1401926.1"/>
    </source>
</evidence>
<keyword evidence="12" id="KW-1185">Reference proteome</keyword>
<dbReference type="InterPro" id="IPR013525">
    <property type="entry name" value="ABC2_TM"/>
</dbReference>
<evidence type="ECO:0000256" key="6">
    <source>
        <dbReference type="ARBA" id="ARBA00022840"/>
    </source>
</evidence>
<dbReference type="GO" id="GO:0016887">
    <property type="term" value="F:ATP hydrolysis activity"/>
    <property type="evidence" value="ECO:0007669"/>
    <property type="project" value="InterPro"/>
</dbReference>
<feature type="transmembrane region" description="Helical" evidence="9">
    <location>
        <begin position="1137"/>
        <end position="1158"/>
    </location>
</feature>
<feature type="transmembrane region" description="Helical" evidence="9">
    <location>
        <begin position="414"/>
        <end position="434"/>
    </location>
</feature>
<comment type="caution">
    <text evidence="11">The sequence shown here is derived from an EMBL/GenBank/DDBJ whole genome shotgun (WGS) entry which is preliminary data.</text>
</comment>
<comment type="similarity">
    <text evidence="2">Belongs to the ABC transporter superfamily. ABCG family. PDR (TC 3.A.1.205) subfamily.</text>
</comment>
<dbReference type="EMBL" id="JAUIZM010000001">
    <property type="protein sequence ID" value="KAK1401926.1"/>
    <property type="molecule type" value="Genomic_DNA"/>
</dbReference>
<evidence type="ECO:0000256" key="9">
    <source>
        <dbReference type="SAM" id="Phobius"/>
    </source>
</evidence>
<feature type="transmembrane region" description="Helical" evidence="9">
    <location>
        <begin position="997"/>
        <end position="1013"/>
    </location>
</feature>
<keyword evidence="3" id="KW-0813">Transport</keyword>
<keyword evidence="4 9" id="KW-0812">Transmembrane</keyword>
<feature type="transmembrane region" description="Helical" evidence="9">
    <location>
        <begin position="532"/>
        <end position="550"/>
    </location>
</feature>
<comment type="subcellular location">
    <subcellularLocation>
        <location evidence="1">Membrane</location>
        <topology evidence="1">Multi-pass membrane protein</topology>
    </subcellularLocation>
</comment>
<feature type="transmembrane region" description="Helical" evidence="9">
    <location>
        <begin position="1109"/>
        <end position="1131"/>
    </location>
</feature>
<feature type="transmembrane region" description="Helical" evidence="9">
    <location>
        <begin position="638"/>
        <end position="665"/>
    </location>
</feature>
<evidence type="ECO:0000259" key="10">
    <source>
        <dbReference type="PROSITE" id="PS50893"/>
    </source>
</evidence>
<dbReference type="Pfam" id="PF01061">
    <property type="entry name" value="ABC2_membrane"/>
    <property type="match status" value="2"/>
</dbReference>
<feature type="domain" description="ABC transporter" evidence="10">
    <location>
        <begin position="630"/>
        <end position="900"/>
    </location>
</feature>
<gene>
    <name evidence="11" type="ORF">POM88_001531</name>
</gene>
<dbReference type="SUPFAM" id="SSF52540">
    <property type="entry name" value="P-loop containing nucleoside triphosphate hydrolases"/>
    <property type="match status" value="2"/>
</dbReference>
<dbReference type="InterPro" id="IPR003593">
    <property type="entry name" value="AAA+_ATPase"/>
</dbReference>
<dbReference type="SMART" id="SM00382">
    <property type="entry name" value="AAA"/>
    <property type="match status" value="1"/>
</dbReference>
<name>A0AAD8NAX2_9APIA</name>
<protein>
    <submittedName>
        <fullName evidence="11">ABC-2 and Plant PDR ABC-type transporter family protein</fullName>
    </submittedName>
</protein>
<dbReference type="InterPro" id="IPR027417">
    <property type="entry name" value="P-loop_NTPase"/>
</dbReference>
<dbReference type="Proteomes" id="UP001237642">
    <property type="component" value="Unassembled WGS sequence"/>
</dbReference>
<dbReference type="Pfam" id="PF08370">
    <property type="entry name" value="PDR_assoc"/>
    <property type="match status" value="1"/>
</dbReference>
<feature type="transmembrane region" description="Helical" evidence="9">
    <location>
        <begin position="1025"/>
        <end position="1050"/>
    </location>
</feature>
<dbReference type="AlphaFoldDB" id="A0AAD8NAX2"/>
<dbReference type="PANTHER" id="PTHR19241">
    <property type="entry name" value="ATP-BINDING CASSETTE TRANSPORTER"/>
    <property type="match status" value="1"/>
</dbReference>
<dbReference type="GO" id="GO:0140359">
    <property type="term" value="F:ABC-type transporter activity"/>
    <property type="evidence" value="ECO:0007669"/>
    <property type="project" value="InterPro"/>
</dbReference>
<sequence>MAQLVGGGDIVSVGTELSELGRSLRSSFRNHTSSFRRDSVSLEDNTDDEYAKQWADINRLPTFERLRSSLVDDFNDEGEIIGTQGKRIIDVSSIGALERHMFIKKLIKHIEDDNLRLLHKLRKRINKVGLKFPTVESTKAKICIINEVSGIIKPGRITLLLGPPGCGKTSFLKALSGNLDKSLKCSGKISYNGFKLEEFVPQKTSAYINQYDLHIPEMTVRETLDFSACCQGIGSRAELMIEVCRREKEAGVIPDPDIDTFMKALSVEGQSSSLQTDYILKILGLDICADILVGDAMRRGISGGEKKRLTTGEMICPLRKGVADFLQEVISKKDQAQYWHKTEQTHHYVSVERLSQMFKESTFRKKLDEEISEDFSKSENHDKSISYSVYSLSKWTLLKTCMSREIILMRRNSFVYKFKTIQLFIIASITMTAFLRTRMEVDATHANEYLGSLFYSLIILLVDGFPELSMTVARLSVFYKQRELCFYPAWAYAIPAAILKIPISLLESLVWVSLTYYVIGYSPEPGRFFRQLILFFAVHWTSISMFRFLASVCRTTGAATLAGSMAIPLGLLFGGFIIPRPSMPTLLKWGFWVSPITYGQIGLAVNEFHAPRWQKMLSTNTTIGHQTLVDRGLDFNEYFFWISLGSLFGFTLIFNVGFILALTFLNAPGSRAIISSEKLSEIQGSEKLRNTESIDDRSKDRGRMVLPFEPVSVVFQDVQYYVETPLEMIERGSSQKKLQLLCDITGAFRPEESVIFSAWLRLHPQIDLKTKYDFVKDVLETVELDGLKDSLVGAPGVSGLSTEQRKRLTIAVELVSNPSIIFMDEPTTGLDARAAAIVMRAVKNVADTGRTIVCTIHQPSIDIFEAFDELILLKSGGRVIYSGQLGLHSSGITDYFECIPGVPKIRNNYNPATWMLEVTSTSAESELGLDFAQIYACSTLHESNKELVKSLITPAPGSKELYFPTRFSQNGIAQFKACLWKRHWSYWRSPSYNFNRLMYMIFASFLFGILFWNEGQKLDNQQNVFSIFGLMFTASTFFGINNASTILPYISTERNVLYRERFAGMYAPWAYALAQVIIEVPYLFTQALAYVIITYPMIGYSWTAYKVFWYFYSMFITLLQYTYMGMMMVSITPTYPVAAILQSSFYTMFSLFSGFIIPQPRIPRWWLWFYYLMPSSWTLNAMLSSQYGDVEKEIIVFGEKKTVAVFVKDHFGFHYDRLPMVGVVLMLYPIIFASIFAYCIGKLNFQRR</sequence>
<reference evidence="11" key="2">
    <citation type="submission" date="2023-05" db="EMBL/GenBank/DDBJ databases">
        <authorList>
            <person name="Schelkunov M.I."/>
        </authorList>
    </citation>
    <scope>NUCLEOTIDE SEQUENCE</scope>
    <source>
        <strain evidence="11">Hsosn_3</strain>
        <tissue evidence="11">Leaf</tissue>
    </source>
</reference>
<proteinExistence type="inferred from homology"/>
<dbReference type="GO" id="GO:0005886">
    <property type="term" value="C:plasma membrane"/>
    <property type="evidence" value="ECO:0007669"/>
    <property type="project" value="UniProtKB-ARBA"/>
</dbReference>
<dbReference type="Gene3D" id="3.40.50.300">
    <property type="entry name" value="P-loop containing nucleotide triphosphate hydrolases"/>
    <property type="match status" value="2"/>
</dbReference>
<feature type="transmembrane region" description="Helical" evidence="9">
    <location>
        <begin position="454"/>
        <end position="477"/>
    </location>
</feature>
<feature type="transmembrane region" description="Helical" evidence="9">
    <location>
        <begin position="1218"/>
        <end position="1240"/>
    </location>
</feature>
<evidence type="ECO:0000256" key="1">
    <source>
        <dbReference type="ARBA" id="ARBA00004141"/>
    </source>
</evidence>
<keyword evidence="8 9" id="KW-0472">Membrane</keyword>
<evidence type="ECO:0000256" key="7">
    <source>
        <dbReference type="ARBA" id="ARBA00022989"/>
    </source>
</evidence>